<dbReference type="Pfam" id="PF08239">
    <property type="entry name" value="SH3_3"/>
    <property type="match status" value="1"/>
</dbReference>
<evidence type="ECO:0000259" key="1">
    <source>
        <dbReference type="PROSITE" id="PS51781"/>
    </source>
</evidence>
<dbReference type="AlphaFoldDB" id="S3UX35"/>
<dbReference type="EMBL" id="AKWZ02000006">
    <property type="protein sequence ID" value="EPG74946.1"/>
    <property type="molecule type" value="Genomic_DNA"/>
</dbReference>
<feature type="domain" description="SH3b" evidence="1">
    <location>
        <begin position="38"/>
        <end position="113"/>
    </location>
</feature>
<proteinExistence type="predicted"/>
<comment type="caution">
    <text evidence="2">The sequence shown here is derived from an EMBL/GenBank/DDBJ whole genome shotgun (WGS) entry which is preliminary data.</text>
</comment>
<dbReference type="Proteomes" id="UP000014540">
    <property type="component" value="Unassembled WGS sequence"/>
</dbReference>
<dbReference type="InterPro" id="IPR003646">
    <property type="entry name" value="SH3-like_bac-type"/>
</dbReference>
<evidence type="ECO:0000313" key="3">
    <source>
        <dbReference type="Proteomes" id="UP000014540"/>
    </source>
</evidence>
<dbReference type="Gene3D" id="2.30.30.40">
    <property type="entry name" value="SH3 Domains"/>
    <property type="match status" value="1"/>
</dbReference>
<sequence length="363" mass="42679">MQNLLNFELNLKISFHNSIFKILFSILIAFSNSANLNADSVYSKVIADNWLNLRERPEQNSSIIVLLPKGTRVELLEQSDKTEVINGKAGKWVEVEWLGNRGWVFDAYLEKVNEEDQLAGYLRYLKTLKKGELSSIKKAEEKFLSAFDTNSKDAENAFRSFTFFLNMQKEEINPKLNEKLQLDYGQYNTKLVNELKYSGLTVEYCEGESSLVEYYDYYAGILSKYSFEFKEYLLLLSKVGDPYTCDGGIGISWEEMRKRISLIEKFIKNHETIPDRKRAEEFRRAYMNDYANGLDNTPVCDFRNQTLLPEVRSSFKKFLTDNKSSFYFPFMEKLYSMYEKNNFKCSREIKNYSFTFFYPEDKK</sequence>
<dbReference type="OrthoDB" id="344650at2"/>
<name>S3UX35_9LEPT</name>
<protein>
    <submittedName>
        <fullName evidence="2">SH3 domain protein</fullName>
    </submittedName>
</protein>
<keyword evidence="3" id="KW-1185">Reference proteome</keyword>
<dbReference type="SMART" id="SM00287">
    <property type="entry name" value="SH3b"/>
    <property type="match status" value="1"/>
</dbReference>
<evidence type="ECO:0000313" key="2">
    <source>
        <dbReference type="EMBL" id="EPG74946.1"/>
    </source>
</evidence>
<dbReference type="STRING" id="1193011.LEP1GSC058_1614"/>
<gene>
    <name evidence="2" type="ORF">LEP1GSC058_1614</name>
</gene>
<organism evidence="2 3">
    <name type="scientific">Leptospira fainei serovar Hurstbridge str. BUT 6</name>
    <dbReference type="NCBI Taxonomy" id="1193011"/>
    <lineage>
        <taxon>Bacteria</taxon>
        <taxon>Pseudomonadati</taxon>
        <taxon>Spirochaetota</taxon>
        <taxon>Spirochaetia</taxon>
        <taxon>Leptospirales</taxon>
        <taxon>Leptospiraceae</taxon>
        <taxon>Leptospira</taxon>
    </lineage>
</organism>
<accession>S3UX35</accession>
<dbReference type="PROSITE" id="PS51781">
    <property type="entry name" value="SH3B"/>
    <property type="match status" value="1"/>
</dbReference>
<reference evidence="2" key="1">
    <citation type="submission" date="2013-04" db="EMBL/GenBank/DDBJ databases">
        <authorList>
            <person name="Harkins D.M."/>
            <person name="Durkin A.S."/>
            <person name="Selengut J.D."/>
            <person name="Sanka R."/>
            <person name="DePew J."/>
            <person name="Purushe J."/>
            <person name="Ahmed A."/>
            <person name="van der Linden H."/>
            <person name="Goris M.G.A."/>
            <person name="Hartskeerl R.A."/>
            <person name="Vinetz J.M."/>
            <person name="Sutton G.G."/>
            <person name="Nelson W.C."/>
            <person name="Fouts D.E."/>
        </authorList>
    </citation>
    <scope>NUCLEOTIDE SEQUENCE [LARGE SCALE GENOMIC DNA]</scope>
    <source>
        <strain evidence="2">BUT 6</strain>
    </source>
</reference>
<dbReference type="RefSeq" id="WP_016549019.1">
    <property type="nucleotide sequence ID" value="NZ_AKWZ02000006.1"/>
</dbReference>